<accession>I3X437</accession>
<name>I3X437_SINF2</name>
<dbReference type="STRING" id="1185652.USDA257_c20600"/>
<protein>
    <submittedName>
        <fullName evidence="1">Uncharacterized protein</fullName>
    </submittedName>
</protein>
<organism evidence="1 2">
    <name type="scientific">Sinorhizobium fredii (strain USDA 257)</name>
    <dbReference type="NCBI Taxonomy" id="1185652"/>
    <lineage>
        <taxon>Bacteria</taxon>
        <taxon>Pseudomonadati</taxon>
        <taxon>Pseudomonadota</taxon>
        <taxon>Alphaproteobacteria</taxon>
        <taxon>Hyphomicrobiales</taxon>
        <taxon>Rhizobiaceae</taxon>
        <taxon>Sinorhizobium/Ensifer group</taxon>
        <taxon>Sinorhizobium</taxon>
    </lineage>
</organism>
<gene>
    <name evidence="1" type="ORF">USDA257_c20600</name>
</gene>
<proteinExistence type="predicted"/>
<dbReference type="KEGG" id="sfd:USDA257_c20600"/>
<evidence type="ECO:0000313" key="2">
    <source>
        <dbReference type="Proteomes" id="UP000006180"/>
    </source>
</evidence>
<evidence type="ECO:0000313" key="1">
    <source>
        <dbReference type="EMBL" id="AFL50643.1"/>
    </source>
</evidence>
<reference evidence="1 2" key="1">
    <citation type="journal article" date="2012" name="J. Bacteriol.">
        <title>Complete genome sequence of the broad-host-range strain Sinorhizobium fredii USDA257.</title>
        <authorList>
            <person name="Schuldes J."/>
            <person name="Rodriguez Orbegoso M."/>
            <person name="Schmeisser C."/>
            <person name="Krishnan H.B."/>
            <person name="Daniel R."/>
            <person name="Streit W.R."/>
        </authorList>
    </citation>
    <scope>NUCLEOTIDE SEQUENCE [LARGE SCALE GENOMIC DNA]</scope>
    <source>
        <strain evidence="1 2">USDA 257</strain>
    </source>
</reference>
<dbReference type="PATRIC" id="fig|1185652.3.peg.2126"/>
<dbReference type="HOGENOM" id="CLU_3222105_0_0_5"/>
<dbReference type="EMBL" id="CP003563">
    <property type="protein sequence ID" value="AFL50643.1"/>
    <property type="molecule type" value="Genomic_DNA"/>
</dbReference>
<dbReference type="AlphaFoldDB" id="I3X437"/>
<sequence length="44" mass="4371">MAMSAEATVRIAATVAFIGTSMGAALRPLFGTPAAALAPPVQQL</sequence>
<dbReference type="Proteomes" id="UP000006180">
    <property type="component" value="Chromosome"/>
</dbReference>